<protein>
    <submittedName>
        <fullName evidence="3">Amino acid racemase</fullName>
        <ecNumber evidence="3">5.1.1.-</ecNumber>
    </submittedName>
</protein>
<dbReference type="InterPro" id="IPR015942">
    <property type="entry name" value="Asp/Glu/hydantoin_racemase"/>
</dbReference>
<dbReference type="PANTHER" id="PTHR21198">
    <property type="entry name" value="GLUTAMATE RACEMASE"/>
    <property type="match status" value="1"/>
</dbReference>
<dbReference type="InterPro" id="IPR004380">
    <property type="entry name" value="Asp_race"/>
</dbReference>
<dbReference type="EMBL" id="DVGZ01000119">
    <property type="protein sequence ID" value="HIR48169.1"/>
    <property type="molecule type" value="Genomic_DNA"/>
</dbReference>
<dbReference type="PANTHER" id="PTHR21198:SF7">
    <property type="entry name" value="ASPARTATE-GLUTAMATE RACEMASE FAMILY"/>
    <property type="match status" value="1"/>
</dbReference>
<dbReference type="NCBIfam" id="TIGR00035">
    <property type="entry name" value="asp_race"/>
    <property type="match status" value="1"/>
</dbReference>
<comment type="similarity">
    <text evidence="1">Belongs to the aspartate/glutamate racemases family.</text>
</comment>
<dbReference type="Proteomes" id="UP000824242">
    <property type="component" value="Unassembled WGS sequence"/>
</dbReference>
<sequence>MQQDNLLGIIGGLGPMATAYFLELTVKMTAAERDQDHLRAVLMEAPEIPDRTAHILDRTQPSPLPALTAYAKKLEALGCACIAIPCITSHYFFPELAETISIPLLNIVEETARHLKENGVRSAGVMATTGTVRTELFQRALEREGVGCVLPDEEHQAMVMRVIYDDVKAGRPVEPEVFEAAASHLREQGAECLILGCTELSLANRDRPLGPGCLDALEVLARAAVLACGKPLRPAYGRLITQ</sequence>
<dbReference type="EC" id="5.1.1.-" evidence="3"/>
<dbReference type="Pfam" id="PF01177">
    <property type="entry name" value="Asp_Glu_race"/>
    <property type="match status" value="1"/>
</dbReference>
<proteinExistence type="inferred from homology"/>
<name>A0A9D1APC4_9FIRM</name>
<gene>
    <name evidence="3" type="ORF">IAB89_11045</name>
</gene>
<evidence type="ECO:0000313" key="4">
    <source>
        <dbReference type="Proteomes" id="UP000824242"/>
    </source>
</evidence>
<dbReference type="AlphaFoldDB" id="A0A9D1APC4"/>
<dbReference type="GO" id="GO:0047661">
    <property type="term" value="F:amino-acid racemase activity"/>
    <property type="evidence" value="ECO:0007669"/>
    <property type="project" value="InterPro"/>
</dbReference>
<dbReference type="Gene3D" id="3.40.50.1860">
    <property type="match status" value="2"/>
</dbReference>
<accession>A0A9D1APC4</accession>
<organism evidence="3 4">
    <name type="scientific">Candidatus Caccousia avicola</name>
    <dbReference type="NCBI Taxonomy" id="2840721"/>
    <lineage>
        <taxon>Bacteria</taxon>
        <taxon>Bacillati</taxon>
        <taxon>Bacillota</taxon>
        <taxon>Clostridia</taxon>
        <taxon>Eubacteriales</taxon>
        <taxon>Oscillospiraceae</taxon>
        <taxon>Oscillospiraceae incertae sedis</taxon>
        <taxon>Candidatus Caccousia</taxon>
    </lineage>
</organism>
<dbReference type="SUPFAM" id="SSF53681">
    <property type="entry name" value="Aspartate/glutamate racemase"/>
    <property type="match status" value="2"/>
</dbReference>
<evidence type="ECO:0000256" key="2">
    <source>
        <dbReference type="ARBA" id="ARBA00023235"/>
    </source>
</evidence>
<comment type="caution">
    <text evidence="3">The sequence shown here is derived from an EMBL/GenBank/DDBJ whole genome shotgun (WGS) entry which is preliminary data.</text>
</comment>
<reference evidence="3" key="1">
    <citation type="submission" date="2020-10" db="EMBL/GenBank/DDBJ databases">
        <authorList>
            <person name="Gilroy R."/>
        </authorList>
    </citation>
    <scope>NUCLEOTIDE SEQUENCE</scope>
    <source>
        <strain evidence="3">ChiSxjej1B13-7958</strain>
    </source>
</reference>
<evidence type="ECO:0000313" key="3">
    <source>
        <dbReference type="EMBL" id="HIR48169.1"/>
    </source>
</evidence>
<reference evidence="3" key="2">
    <citation type="journal article" date="2021" name="PeerJ">
        <title>Extensive microbial diversity within the chicken gut microbiome revealed by metagenomics and culture.</title>
        <authorList>
            <person name="Gilroy R."/>
            <person name="Ravi A."/>
            <person name="Getino M."/>
            <person name="Pursley I."/>
            <person name="Horton D.L."/>
            <person name="Alikhan N.F."/>
            <person name="Baker D."/>
            <person name="Gharbi K."/>
            <person name="Hall N."/>
            <person name="Watson M."/>
            <person name="Adriaenssens E.M."/>
            <person name="Foster-Nyarko E."/>
            <person name="Jarju S."/>
            <person name="Secka A."/>
            <person name="Antonio M."/>
            <person name="Oren A."/>
            <person name="Chaudhuri R.R."/>
            <person name="La Ragione R."/>
            <person name="Hildebrand F."/>
            <person name="Pallen M.J."/>
        </authorList>
    </citation>
    <scope>NUCLEOTIDE SEQUENCE</scope>
    <source>
        <strain evidence="3">ChiSxjej1B13-7958</strain>
    </source>
</reference>
<dbReference type="InterPro" id="IPR001920">
    <property type="entry name" value="Asp/Glu_race"/>
</dbReference>
<evidence type="ECO:0000256" key="1">
    <source>
        <dbReference type="ARBA" id="ARBA00007847"/>
    </source>
</evidence>
<keyword evidence="2 3" id="KW-0413">Isomerase</keyword>